<comment type="caution">
    <text evidence="1">The sequence shown here is derived from an EMBL/GenBank/DDBJ whole genome shotgun (WGS) entry which is preliminary data.</text>
</comment>
<reference evidence="1" key="1">
    <citation type="journal article" date="2020" name="Stud. Mycol.">
        <title>101 Dothideomycetes genomes: a test case for predicting lifestyles and emergence of pathogens.</title>
        <authorList>
            <person name="Haridas S."/>
            <person name="Albert R."/>
            <person name="Binder M."/>
            <person name="Bloem J."/>
            <person name="Labutti K."/>
            <person name="Salamov A."/>
            <person name="Andreopoulos B."/>
            <person name="Baker S."/>
            <person name="Barry K."/>
            <person name="Bills G."/>
            <person name="Bluhm B."/>
            <person name="Cannon C."/>
            <person name="Castanera R."/>
            <person name="Culley D."/>
            <person name="Daum C."/>
            <person name="Ezra D."/>
            <person name="Gonzalez J."/>
            <person name="Henrissat B."/>
            <person name="Kuo A."/>
            <person name="Liang C."/>
            <person name="Lipzen A."/>
            <person name="Lutzoni F."/>
            <person name="Magnuson J."/>
            <person name="Mondo S."/>
            <person name="Nolan M."/>
            <person name="Ohm R."/>
            <person name="Pangilinan J."/>
            <person name="Park H.-J."/>
            <person name="Ramirez L."/>
            <person name="Alfaro M."/>
            <person name="Sun H."/>
            <person name="Tritt A."/>
            <person name="Yoshinaga Y."/>
            <person name="Zwiers L.-H."/>
            <person name="Turgeon B."/>
            <person name="Goodwin S."/>
            <person name="Spatafora J."/>
            <person name="Crous P."/>
            <person name="Grigoriev I."/>
        </authorList>
    </citation>
    <scope>NUCLEOTIDE SEQUENCE</scope>
    <source>
        <strain evidence="1">ATCC 200398</strain>
    </source>
</reference>
<gene>
    <name evidence="1" type="ORF">BDR25DRAFT_394537</name>
</gene>
<dbReference type="Proteomes" id="UP000799755">
    <property type="component" value="Unassembled WGS sequence"/>
</dbReference>
<name>A0ACB6QRL5_9PLEO</name>
<sequence length="483" mass="53268">MGLTPLKLLAGACPCQGSLPIPSELAEISSDYSYHVKVKVPMICSATAVVPLRMDALTIKLYSHATKTYDVWRLGSFRLMDVTYDLFRHGGCSVTRECTQISSAKRGRFTGSWEIMINDPGACCTEASAAPISVSLSSPTVPQTTSQVSNACQLDLTSEYLRHWELSQSPTLPPPGAGLPMEKPRTTIYSDGLNIHKDYWMKGKRNISSHLRNLYLYPENGLLHLKTECVLGISLWHLKILPNMSPTAWSRLSYPSFASYDTTLLAAQTVELGTKDLPQYRQGKLYNIAASCPRCESCDSPTTILKCRTLKQPKTARHEDAADSEPGSPANSQFTISRPLVGLVRWLALSASALPWPYSPRAEEIRERRVDRVGERFDVGQRGCWRASGILGRRLFAAGRIGEGEYANRGEVERLFMLKRSSSVTVLHLGSAVACCYIATRWLPLPLMDGSAVACGHWQTGYNAVVLGFSKRAGMSLPFRKLG</sequence>
<proteinExistence type="predicted"/>
<protein>
    <submittedName>
        <fullName evidence="1">Uncharacterized protein</fullName>
    </submittedName>
</protein>
<evidence type="ECO:0000313" key="2">
    <source>
        <dbReference type="Proteomes" id="UP000799755"/>
    </source>
</evidence>
<evidence type="ECO:0000313" key="1">
    <source>
        <dbReference type="EMBL" id="KAF2469208.1"/>
    </source>
</evidence>
<organism evidence="1 2">
    <name type="scientific">Lindgomyces ingoldianus</name>
    <dbReference type="NCBI Taxonomy" id="673940"/>
    <lineage>
        <taxon>Eukaryota</taxon>
        <taxon>Fungi</taxon>
        <taxon>Dikarya</taxon>
        <taxon>Ascomycota</taxon>
        <taxon>Pezizomycotina</taxon>
        <taxon>Dothideomycetes</taxon>
        <taxon>Pleosporomycetidae</taxon>
        <taxon>Pleosporales</taxon>
        <taxon>Lindgomycetaceae</taxon>
        <taxon>Lindgomyces</taxon>
    </lineage>
</organism>
<keyword evidence="2" id="KW-1185">Reference proteome</keyword>
<accession>A0ACB6QRL5</accession>
<dbReference type="EMBL" id="MU003513">
    <property type="protein sequence ID" value="KAF2469208.1"/>
    <property type="molecule type" value="Genomic_DNA"/>
</dbReference>